<feature type="region of interest" description="Disordered" evidence="1">
    <location>
        <begin position="24"/>
        <end position="45"/>
    </location>
</feature>
<evidence type="ECO:0000313" key="3">
    <source>
        <dbReference type="Proteomes" id="UP001337723"/>
    </source>
</evidence>
<dbReference type="KEGG" id="rmai:MACH21_33580"/>
<keyword evidence="3" id="KW-1185">Reference proteome</keyword>
<dbReference type="AlphaFoldDB" id="A0AA48KPH8"/>
<name>A0AA48KPH8_9RHOB</name>
<dbReference type="EMBL" id="AP027266">
    <property type="protein sequence ID" value="BDW87181.1"/>
    <property type="molecule type" value="Genomic_DNA"/>
</dbReference>
<sequence>MDLEIGGFALRDGHDLAFDGGAAGEGFASGKGCNRKKAKGQTTQMRHTHYHLLALGDRNTKLAAPYATCRGGQPDMTPYWGSDAILPRPQTGDRRGLCCARKP</sequence>
<reference evidence="2 3" key="1">
    <citation type="submission" date="2023-01" db="EMBL/GenBank/DDBJ databases">
        <title>Complete genome sequence of Roseicyclus marinus strain Dej080120_10.</title>
        <authorList>
            <person name="Ueki S."/>
            <person name="Maruyama F."/>
        </authorList>
    </citation>
    <scope>NUCLEOTIDE SEQUENCE [LARGE SCALE GENOMIC DNA]</scope>
    <source>
        <strain evidence="2 3">Dej080120_10</strain>
    </source>
</reference>
<feature type="region of interest" description="Disordered" evidence="1">
    <location>
        <begin position="78"/>
        <end position="103"/>
    </location>
</feature>
<gene>
    <name evidence="2" type="ORF">MACH21_33580</name>
</gene>
<accession>A0AA48KPH8</accession>
<organism evidence="2 3">
    <name type="scientific">Roseicyclus marinus</name>
    <dbReference type="NCBI Taxonomy" id="2161673"/>
    <lineage>
        <taxon>Bacteria</taxon>
        <taxon>Pseudomonadati</taxon>
        <taxon>Pseudomonadota</taxon>
        <taxon>Alphaproteobacteria</taxon>
        <taxon>Rhodobacterales</taxon>
        <taxon>Roseobacteraceae</taxon>
        <taxon>Roseicyclus</taxon>
    </lineage>
</organism>
<evidence type="ECO:0000313" key="2">
    <source>
        <dbReference type="EMBL" id="BDW87181.1"/>
    </source>
</evidence>
<protein>
    <submittedName>
        <fullName evidence="2">Uncharacterized protein</fullName>
    </submittedName>
</protein>
<proteinExistence type="predicted"/>
<evidence type="ECO:0000256" key="1">
    <source>
        <dbReference type="SAM" id="MobiDB-lite"/>
    </source>
</evidence>
<dbReference type="Proteomes" id="UP001337723">
    <property type="component" value="Chromosome"/>
</dbReference>